<evidence type="ECO:0000313" key="6">
    <source>
        <dbReference type="Proteomes" id="UP001201812"/>
    </source>
</evidence>
<dbReference type="PANTHER" id="PTHR21686">
    <property type="entry name" value="DEOXYNUCLEOTIDYLTRANSFERASE TERMINAL-INTERACTING PROTEIN 2"/>
    <property type="match status" value="1"/>
</dbReference>
<comment type="caution">
    <text evidence="5">The sequence shown here is derived from an EMBL/GenBank/DDBJ whole genome shotgun (WGS) entry which is preliminary data.</text>
</comment>
<name>A0AAD4N9R3_9BILA</name>
<dbReference type="PANTHER" id="PTHR21686:SF12">
    <property type="entry name" value="DEOXYNUCLEOTIDYLTRANSFERASE TERMINAL-INTERACTING PROTEIN 2"/>
    <property type="match status" value="1"/>
</dbReference>
<dbReference type="InterPro" id="IPR014810">
    <property type="entry name" value="Fcf2_C"/>
</dbReference>
<dbReference type="AlphaFoldDB" id="A0AAD4N9R3"/>
<evidence type="ECO:0000313" key="5">
    <source>
        <dbReference type="EMBL" id="KAI1720351.1"/>
    </source>
</evidence>
<keyword evidence="6" id="KW-1185">Reference proteome</keyword>
<feature type="region of interest" description="Disordered" evidence="3">
    <location>
        <begin position="1"/>
        <end position="41"/>
    </location>
</feature>
<evidence type="ECO:0000256" key="2">
    <source>
        <dbReference type="ARBA" id="ARBA00023242"/>
    </source>
</evidence>
<keyword evidence="2" id="KW-0539">Nucleus</keyword>
<dbReference type="Pfam" id="PF08698">
    <property type="entry name" value="Fcf2"/>
    <property type="match status" value="1"/>
</dbReference>
<comment type="subcellular location">
    <subcellularLocation>
        <location evidence="1">Nucleus</location>
        <location evidence="1">Nucleolus</location>
    </subcellularLocation>
</comment>
<dbReference type="GO" id="GO:0005730">
    <property type="term" value="C:nucleolus"/>
    <property type="evidence" value="ECO:0007669"/>
    <property type="project" value="UniProtKB-SubCell"/>
</dbReference>
<organism evidence="5 6">
    <name type="scientific">Ditylenchus destructor</name>
    <dbReference type="NCBI Taxonomy" id="166010"/>
    <lineage>
        <taxon>Eukaryota</taxon>
        <taxon>Metazoa</taxon>
        <taxon>Ecdysozoa</taxon>
        <taxon>Nematoda</taxon>
        <taxon>Chromadorea</taxon>
        <taxon>Rhabditida</taxon>
        <taxon>Tylenchina</taxon>
        <taxon>Tylenchomorpha</taxon>
        <taxon>Sphaerularioidea</taxon>
        <taxon>Anguinidae</taxon>
        <taxon>Anguininae</taxon>
        <taxon>Ditylenchus</taxon>
    </lineage>
</organism>
<evidence type="ECO:0000256" key="1">
    <source>
        <dbReference type="ARBA" id="ARBA00004604"/>
    </source>
</evidence>
<gene>
    <name evidence="5" type="ORF">DdX_05738</name>
</gene>
<reference evidence="5" key="1">
    <citation type="submission" date="2022-01" db="EMBL/GenBank/DDBJ databases">
        <title>Genome Sequence Resource for Two Populations of Ditylenchus destructor, the Migratory Endoparasitic Phytonematode.</title>
        <authorList>
            <person name="Zhang H."/>
            <person name="Lin R."/>
            <person name="Xie B."/>
        </authorList>
    </citation>
    <scope>NUCLEOTIDE SEQUENCE</scope>
    <source>
        <strain evidence="5">BazhouSP</strain>
    </source>
</reference>
<protein>
    <submittedName>
        <fullName evidence="5">Fcf2 pre-rRNA processing domain-containing protein</fullName>
    </submittedName>
</protein>
<dbReference type="GO" id="GO:0006396">
    <property type="term" value="P:RNA processing"/>
    <property type="evidence" value="ECO:0007669"/>
    <property type="project" value="TreeGrafter"/>
</dbReference>
<dbReference type="GO" id="GO:0003723">
    <property type="term" value="F:RNA binding"/>
    <property type="evidence" value="ECO:0007669"/>
    <property type="project" value="TreeGrafter"/>
</dbReference>
<dbReference type="EMBL" id="JAKKPZ010000006">
    <property type="protein sequence ID" value="KAI1720351.1"/>
    <property type="molecule type" value="Genomic_DNA"/>
</dbReference>
<dbReference type="InterPro" id="IPR039883">
    <property type="entry name" value="Fcf2/DNTTIP2"/>
</dbReference>
<evidence type="ECO:0000256" key="3">
    <source>
        <dbReference type="SAM" id="MobiDB-lite"/>
    </source>
</evidence>
<proteinExistence type="predicted"/>
<feature type="region of interest" description="Disordered" evidence="3">
    <location>
        <begin position="65"/>
        <end position="92"/>
    </location>
</feature>
<dbReference type="Proteomes" id="UP001201812">
    <property type="component" value="Unassembled WGS sequence"/>
</dbReference>
<sequence length="277" mass="32398">MPSIRPIKTLSDVSSSSSSSDTDSDAEVASKPHKKTVNEVQHISFRCRPKISLQKAQNTEDSFFFIDTAGGDPNEAERPAETPVIEETETDKKEKAIISKKAEIIVDPKIEKILEKAVIKSGFDNLSVEEAALKSKNRQKKDRKIEREKTKGKDWFDMPATELTDERRHDLELLQMRDTLDPKTHYRRPDREVLPKYFEVGRVIESKYDYYSSRMTKKERKRTMVEEIMHDHEIIAKNKRRYEEIMRRKAITRPGAFQRKRFISKSSIRKKRIAKKK</sequence>
<evidence type="ECO:0000259" key="4">
    <source>
        <dbReference type="Pfam" id="PF08698"/>
    </source>
</evidence>
<feature type="compositionally biased region" description="Low complexity" evidence="3">
    <location>
        <begin position="11"/>
        <end position="21"/>
    </location>
</feature>
<accession>A0AAD4N9R3</accession>
<feature type="domain" description="Fcf2 pre-rRNA processing C-terminal" evidence="4">
    <location>
        <begin position="148"/>
        <end position="241"/>
    </location>
</feature>